<dbReference type="PANTHER" id="PTHR11802">
    <property type="entry name" value="SERINE PROTEASE FAMILY S10 SERINE CARBOXYPEPTIDASE"/>
    <property type="match status" value="1"/>
</dbReference>
<keyword evidence="3 7" id="KW-0732">Signal</keyword>
<evidence type="ECO:0000256" key="4">
    <source>
        <dbReference type="ARBA" id="ARBA00022801"/>
    </source>
</evidence>
<evidence type="ECO:0000256" key="5">
    <source>
        <dbReference type="ARBA" id="ARBA00023180"/>
    </source>
</evidence>
<feature type="chain" id="PRO_5045815833" evidence="7">
    <location>
        <begin position="31"/>
        <end position="527"/>
    </location>
</feature>
<dbReference type="Proteomes" id="UP000595197">
    <property type="component" value="Chromosome"/>
</dbReference>
<keyword evidence="4" id="KW-0378">Hydrolase</keyword>
<dbReference type="RefSeq" id="WP_201080337.1">
    <property type="nucleotide sequence ID" value="NZ_CP067420.1"/>
</dbReference>
<feature type="signal peptide" evidence="7">
    <location>
        <begin position="1"/>
        <end position="30"/>
    </location>
</feature>
<name>A0ABX7BBZ6_9PROT</name>
<feature type="region of interest" description="Disordered" evidence="6">
    <location>
        <begin position="33"/>
        <end position="66"/>
    </location>
</feature>
<accession>A0ABX7BBZ6</accession>
<protein>
    <submittedName>
        <fullName evidence="8">Septum formation initiator</fullName>
    </submittedName>
</protein>
<dbReference type="SUPFAM" id="SSF53474">
    <property type="entry name" value="alpha/beta-Hydrolases"/>
    <property type="match status" value="1"/>
</dbReference>
<dbReference type="Pfam" id="PF00450">
    <property type="entry name" value="Peptidase_S10"/>
    <property type="match status" value="1"/>
</dbReference>
<proteinExistence type="predicted"/>
<gene>
    <name evidence="8" type="ORF">IGS68_12235</name>
</gene>
<dbReference type="Gene3D" id="3.40.50.1820">
    <property type="entry name" value="alpha/beta hydrolase"/>
    <property type="match status" value="1"/>
</dbReference>
<evidence type="ECO:0000256" key="1">
    <source>
        <dbReference type="ARBA" id="ARBA00022645"/>
    </source>
</evidence>
<reference evidence="8" key="1">
    <citation type="submission" date="2021-02" db="EMBL/GenBank/DDBJ databases">
        <title>Skermanella TT6 skin isolate.</title>
        <authorList>
            <person name="Lee K."/>
            <person name="Ganzorig M."/>
        </authorList>
    </citation>
    <scope>NUCLEOTIDE SEQUENCE</scope>
    <source>
        <strain evidence="8">TT6</strain>
    </source>
</reference>
<organism evidence="8 9">
    <name type="scientific">Skermanella cutis</name>
    <dbReference type="NCBI Taxonomy" id="2775420"/>
    <lineage>
        <taxon>Bacteria</taxon>
        <taxon>Pseudomonadati</taxon>
        <taxon>Pseudomonadota</taxon>
        <taxon>Alphaproteobacteria</taxon>
        <taxon>Rhodospirillales</taxon>
        <taxon>Azospirillaceae</taxon>
        <taxon>Skermanella</taxon>
    </lineage>
</organism>
<sequence>MLQIPSPSSRRLFAAALTASWLLAGMPVMAQEVPPPIPEEADEAATPTPGTTPAPASAPAPDAAPARKELALDLPGRRLDYAATAEMMPIVNGQGETTARIFVASYTARDADRAARPVTFLFNGGPGAASAFLHLGVVGPKVLVTNADGTLTPPPARLQDNPETWLAFTDLVFVDPVGTGFSRATGKEEDAEKRFFGVQGDVSSMSEIVRLWLARNGRWASPKYIAGESYGGFRAVMMARHLQRDAGIALNGLILVSPALEFSLLRGGDFDLLGWAMTLPSMAASAQALGRGDGTSPEEAERFALDDYLVGLASMRAPDSEEAKAFHARVARLTGLPVEVVERFRAKLPIQLFAKELPQEPGRVVSLYDGTIRTPDPSPERQSVGSDPFLDALIAPYSAVFNDYVRTELGFETEVPYRLLNRRVSGEWSWDLGRQQGYVGATDDLQEALAVNPDMHVLVTHGITDLVTPYLASRWLIDQLRLPAEVKANLAVKTYPGGHMMYMRPEQRRLMNEDVAGFYERSSGERR</sequence>
<keyword evidence="1" id="KW-0121">Carboxypeptidase</keyword>
<evidence type="ECO:0000256" key="2">
    <source>
        <dbReference type="ARBA" id="ARBA00022670"/>
    </source>
</evidence>
<evidence type="ECO:0000256" key="3">
    <source>
        <dbReference type="ARBA" id="ARBA00022729"/>
    </source>
</evidence>
<keyword evidence="5" id="KW-0325">Glycoprotein</keyword>
<keyword evidence="2" id="KW-0645">Protease</keyword>
<keyword evidence="9" id="KW-1185">Reference proteome</keyword>
<dbReference type="EMBL" id="CP067420">
    <property type="protein sequence ID" value="QQP91919.1"/>
    <property type="molecule type" value="Genomic_DNA"/>
</dbReference>
<dbReference type="InterPro" id="IPR001563">
    <property type="entry name" value="Peptidase_S10"/>
</dbReference>
<evidence type="ECO:0000313" key="9">
    <source>
        <dbReference type="Proteomes" id="UP000595197"/>
    </source>
</evidence>
<dbReference type="InterPro" id="IPR029058">
    <property type="entry name" value="AB_hydrolase_fold"/>
</dbReference>
<evidence type="ECO:0000313" key="8">
    <source>
        <dbReference type="EMBL" id="QQP91919.1"/>
    </source>
</evidence>
<dbReference type="PANTHER" id="PTHR11802:SF3">
    <property type="entry name" value="RETINOID-INDUCIBLE SERINE CARBOXYPEPTIDASE"/>
    <property type="match status" value="1"/>
</dbReference>
<evidence type="ECO:0000256" key="7">
    <source>
        <dbReference type="SAM" id="SignalP"/>
    </source>
</evidence>
<evidence type="ECO:0000256" key="6">
    <source>
        <dbReference type="SAM" id="MobiDB-lite"/>
    </source>
</evidence>